<name>A0ABR9M9V3_9ACTN</name>
<dbReference type="EMBL" id="JADBEK010000001">
    <property type="protein sequence ID" value="MBE1589699.1"/>
    <property type="molecule type" value="Genomic_DNA"/>
</dbReference>
<keyword evidence="2" id="KW-1185">Reference proteome</keyword>
<dbReference type="RefSeq" id="WP_192789694.1">
    <property type="nucleotide sequence ID" value="NZ_JADBEK010000001.1"/>
</dbReference>
<comment type="caution">
    <text evidence="1">The sequence shown here is derived from an EMBL/GenBank/DDBJ whole genome shotgun (WGS) entry which is preliminary data.</text>
</comment>
<protein>
    <recommendedName>
        <fullName evidence="3">DUF4265 domain-containing protein</fullName>
    </recommendedName>
</protein>
<evidence type="ECO:0000313" key="2">
    <source>
        <dbReference type="Proteomes" id="UP000633509"/>
    </source>
</evidence>
<organism evidence="1 2">
    <name type="scientific">Nonomuraea angiospora</name>
    <dbReference type="NCBI Taxonomy" id="46172"/>
    <lineage>
        <taxon>Bacteria</taxon>
        <taxon>Bacillati</taxon>
        <taxon>Actinomycetota</taxon>
        <taxon>Actinomycetes</taxon>
        <taxon>Streptosporangiales</taxon>
        <taxon>Streptosporangiaceae</taxon>
        <taxon>Nonomuraea</taxon>
    </lineage>
</organism>
<sequence length="123" mass="13396">MFEVLPAARLGNDRYELLGSPGLALGCAVGDIIRRSPDGRFVVELKGGQHCVQAAAMGPLPDAGLQTLSNLAQRFKGIAEWPHDRRLAVLTLPESTFLPEAESALDAWANTIPDARWWFGNQE</sequence>
<dbReference type="Pfam" id="PF14085">
    <property type="entry name" value="DUF4265"/>
    <property type="match status" value="1"/>
</dbReference>
<dbReference type="InterPro" id="IPR025361">
    <property type="entry name" value="DUF4265"/>
</dbReference>
<reference evidence="1 2" key="1">
    <citation type="submission" date="2020-10" db="EMBL/GenBank/DDBJ databases">
        <title>Sequencing the genomes of 1000 actinobacteria strains.</title>
        <authorList>
            <person name="Klenk H.-P."/>
        </authorList>
    </citation>
    <scope>NUCLEOTIDE SEQUENCE [LARGE SCALE GENOMIC DNA]</scope>
    <source>
        <strain evidence="1 2">DSM 43173</strain>
    </source>
</reference>
<gene>
    <name evidence="1" type="ORF">H4W80_007957</name>
</gene>
<accession>A0ABR9M9V3</accession>
<dbReference type="Proteomes" id="UP000633509">
    <property type="component" value="Unassembled WGS sequence"/>
</dbReference>
<evidence type="ECO:0000313" key="1">
    <source>
        <dbReference type="EMBL" id="MBE1589699.1"/>
    </source>
</evidence>
<proteinExistence type="predicted"/>
<evidence type="ECO:0008006" key="3">
    <source>
        <dbReference type="Google" id="ProtNLM"/>
    </source>
</evidence>